<protein>
    <submittedName>
        <fullName evidence="2">Uncharacterized protein</fullName>
    </submittedName>
</protein>
<evidence type="ECO:0000256" key="1">
    <source>
        <dbReference type="SAM" id="MobiDB-lite"/>
    </source>
</evidence>
<reference evidence="2 3" key="1">
    <citation type="submission" date="2019-05" db="EMBL/GenBank/DDBJ databases">
        <title>Another draft genome of Portunus trituberculatus and its Hox gene families provides insights of decapod evolution.</title>
        <authorList>
            <person name="Jeong J.-H."/>
            <person name="Song I."/>
            <person name="Kim S."/>
            <person name="Choi T."/>
            <person name="Kim D."/>
            <person name="Ryu S."/>
            <person name="Kim W."/>
        </authorList>
    </citation>
    <scope>NUCLEOTIDE SEQUENCE [LARGE SCALE GENOMIC DNA]</scope>
    <source>
        <tissue evidence="2">Muscle</tissue>
    </source>
</reference>
<dbReference type="Proteomes" id="UP000324222">
    <property type="component" value="Unassembled WGS sequence"/>
</dbReference>
<keyword evidence="3" id="KW-1185">Reference proteome</keyword>
<evidence type="ECO:0000313" key="3">
    <source>
        <dbReference type="Proteomes" id="UP000324222"/>
    </source>
</evidence>
<feature type="compositionally biased region" description="Basic and acidic residues" evidence="1">
    <location>
        <begin position="52"/>
        <end position="103"/>
    </location>
</feature>
<evidence type="ECO:0000313" key="2">
    <source>
        <dbReference type="EMBL" id="MPC32485.1"/>
    </source>
</evidence>
<organism evidence="2 3">
    <name type="scientific">Portunus trituberculatus</name>
    <name type="common">Swimming crab</name>
    <name type="synonym">Neptunus trituberculatus</name>
    <dbReference type="NCBI Taxonomy" id="210409"/>
    <lineage>
        <taxon>Eukaryota</taxon>
        <taxon>Metazoa</taxon>
        <taxon>Ecdysozoa</taxon>
        <taxon>Arthropoda</taxon>
        <taxon>Crustacea</taxon>
        <taxon>Multicrustacea</taxon>
        <taxon>Malacostraca</taxon>
        <taxon>Eumalacostraca</taxon>
        <taxon>Eucarida</taxon>
        <taxon>Decapoda</taxon>
        <taxon>Pleocyemata</taxon>
        <taxon>Brachyura</taxon>
        <taxon>Eubrachyura</taxon>
        <taxon>Portunoidea</taxon>
        <taxon>Portunidae</taxon>
        <taxon>Portuninae</taxon>
        <taxon>Portunus</taxon>
    </lineage>
</organism>
<dbReference type="EMBL" id="VSRR010002635">
    <property type="protein sequence ID" value="MPC32485.1"/>
    <property type="molecule type" value="Genomic_DNA"/>
</dbReference>
<comment type="caution">
    <text evidence="2">The sequence shown here is derived from an EMBL/GenBank/DDBJ whole genome shotgun (WGS) entry which is preliminary data.</text>
</comment>
<sequence>MAEQSIWVLESLVMEEWGVQGTPRGHGRGWLGRLEQTLYSTSTPSRYMSGRSEQRCNKQREEAERQAQREEAERHERREEAERQERREEAERQAQREREEAER</sequence>
<accession>A0A5B7EGH0</accession>
<proteinExistence type="predicted"/>
<name>A0A5B7EGH0_PORTR</name>
<dbReference type="AlphaFoldDB" id="A0A5B7EGH0"/>
<feature type="region of interest" description="Disordered" evidence="1">
    <location>
        <begin position="40"/>
        <end position="103"/>
    </location>
</feature>
<gene>
    <name evidence="2" type="ORF">E2C01_025795</name>
</gene>